<protein>
    <submittedName>
        <fullName evidence="2">Uncharacterized protein</fullName>
    </submittedName>
</protein>
<keyword evidence="1" id="KW-0732">Signal</keyword>
<dbReference type="InterPro" id="IPR013783">
    <property type="entry name" value="Ig-like_fold"/>
</dbReference>
<dbReference type="Proteomes" id="UP001557470">
    <property type="component" value="Unassembled WGS sequence"/>
</dbReference>
<dbReference type="InterPro" id="IPR036179">
    <property type="entry name" value="Ig-like_dom_sf"/>
</dbReference>
<organism evidence="2 3">
    <name type="scientific">Umbra pygmaea</name>
    <name type="common">Eastern mudminnow</name>
    <dbReference type="NCBI Taxonomy" id="75934"/>
    <lineage>
        <taxon>Eukaryota</taxon>
        <taxon>Metazoa</taxon>
        <taxon>Chordata</taxon>
        <taxon>Craniata</taxon>
        <taxon>Vertebrata</taxon>
        <taxon>Euteleostomi</taxon>
        <taxon>Actinopterygii</taxon>
        <taxon>Neopterygii</taxon>
        <taxon>Teleostei</taxon>
        <taxon>Protacanthopterygii</taxon>
        <taxon>Esociformes</taxon>
        <taxon>Umbridae</taxon>
        <taxon>Umbra</taxon>
    </lineage>
</organism>
<evidence type="ECO:0000313" key="3">
    <source>
        <dbReference type="Proteomes" id="UP001557470"/>
    </source>
</evidence>
<feature type="signal peptide" evidence="1">
    <location>
        <begin position="1"/>
        <end position="24"/>
    </location>
</feature>
<comment type="caution">
    <text evidence="2">The sequence shown here is derived from an EMBL/GenBank/DDBJ whole genome shotgun (WGS) entry which is preliminary data.</text>
</comment>
<dbReference type="AlphaFoldDB" id="A0ABD0WCS7"/>
<reference evidence="2 3" key="1">
    <citation type="submission" date="2024-06" db="EMBL/GenBank/DDBJ databases">
        <authorList>
            <person name="Pan Q."/>
            <person name="Wen M."/>
            <person name="Jouanno E."/>
            <person name="Zahm M."/>
            <person name="Klopp C."/>
            <person name="Cabau C."/>
            <person name="Louis A."/>
            <person name="Berthelot C."/>
            <person name="Parey E."/>
            <person name="Roest Crollius H."/>
            <person name="Montfort J."/>
            <person name="Robinson-Rechavi M."/>
            <person name="Bouchez O."/>
            <person name="Lampietro C."/>
            <person name="Lopez Roques C."/>
            <person name="Donnadieu C."/>
            <person name="Postlethwait J."/>
            <person name="Bobe J."/>
            <person name="Verreycken H."/>
            <person name="Guiguen Y."/>
        </authorList>
    </citation>
    <scope>NUCLEOTIDE SEQUENCE [LARGE SCALE GENOMIC DNA]</scope>
    <source>
        <strain evidence="2">Up_M1</strain>
        <tissue evidence="2">Testis</tissue>
    </source>
</reference>
<name>A0ABD0WCS7_UMBPY</name>
<proteinExistence type="predicted"/>
<dbReference type="EMBL" id="JAGEUA010000007">
    <property type="protein sequence ID" value="KAL0969474.1"/>
    <property type="molecule type" value="Genomic_DNA"/>
</dbReference>
<feature type="chain" id="PRO_5044773785" evidence="1">
    <location>
        <begin position="25"/>
        <end position="77"/>
    </location>
</feature>
<evidence type="ECO:0000256" key="1">
    <source>
        <dbReference type="SAM" id="SignalP"/>
    </source>
</evidence>
<evidence type="ECO:0000313" key="2">
    <source>
        <dbReference type="EMBL" id="KAL0969474.1"/>
    </source>
</evidence>
<gene>
    <name evidence="2" type="ORF">UPYG_G00227800</name>
</gene>
<dbReference type="SUPFAM" id="SSF48726">
    <property type="entry name" value="Immunoglobulin"/>
    <property type="match status" value="1"/>
</dbReference>
<accession>A0ABD0WCS7</accession>
<keyword evidence="3" id="KW-1185">Reference proteome</keyword>
<sequence length="77" mass="8721">MSSELSVNMIIILLSITMGYTAWAAGSSLSDQVHQSPPALYKNQGESAKINCSHSISNYNRILWYKQDEHRRFLCQS</sequence>
<dbReference type="Gene3D" id="2.60.40.10">
    <property type="entry name" value="Immunoglobulins"/>
    <property type="match status" value="1"/>
</dbReference>